<dbReference type="PRINTS" id="PR01021">
    <property type="entry name" value="OMPADOMAIN"/>
</dbReference>
<protein>
    <submittedName>
        <fullName evidence="7">Type IX secretion system PorP/SprF family membrane protein</fullName>
    </submittedName>
</protein>
<evidence type="ECO:0000256" key="5">
    <source>
        <dbReference type="SAM" id="SignalP"/>
    </source>
</evidence>
<proteinExistence type="predicted"/>
<dbReference type="EMBL" id="JAVDQD010000006">
    <property type="protein sequence ID" value="MDR6241005.1"/>
    <property type="molecule type" value="Genomic_DNA"/>
</dbReference>
<accession>A0AAE3XS70</accession>
<dbReference type="PROSITE" id="PS51123">
    <property type="entry name" value="OMPA_2"/>
    <property type="match status" value="1"/>
</dbReference>
<feature type="domain" description="OmpA-like" evidence="6">
    <location>
        <begin position="391"/>
        <end position="506"/>
    </location>
</feature>
<name>A0AAE3XS70_9BACT</name>
<dbReference type="InterPro" id="IPR050330">
    <property type="entry name" value="Bact_OuterMem_StrucFunc"/>
</dbReference>
<dbReference type="InterPro" id="IPR036737">
    <property type="entry name" value="OmpA-like_sf"/>
</dbReference>
<dbReference type="Proteomes" id="UP001185092">
    <property type="component" value="Unassembled WGS sequence"/>
</dbReference>
<evidence type="ECO:0000313" key="7">
    <source>
        <dbReference type="EMBL" id="MDR6241005.1"/>
    </source>
</evidence>
<comment type="subcellular location">
    <subcellularLocation>
        <location evidence="1">Cell outer membrane</location>
    </subcellularLocation>
</comment>
<dbReference type="InterPro" id="IPR006665">
    <property type="entry name" value="OmpA-like"/>
</dbReference>
<dbReference type="PANTHER" id="PTHR30329:SF21">
    <property type="entry name" value="LIPOPROTEIN YIAD-RELATED"/>
    <property type="match status" value="1"/>
</dbReference>
<reference evidence="7" key="1">
    <citation type="submission" date="2023-07" db="EMBL/GenBank/DDBJ databases">
        <title>Genomic Encyclopedia of Type Strains, Phase IV (KMG-IV): sequencing the most valuable type-strain genomes for metagenomic binning, comparative biology and taxonomic classification.</title>
        <authorList>
            <person name="Goeker M."/>
        </authorList>
    </citation>
    <scope>NUCLEOTIDE SEQUENCE</scope>
    <source>
        <strain evidence="7">DSM 26174</strain>
    </source>
</reference>
<sequence length="506" mass="58964">MKHIYKVILILSIMMNYAQAQDINFSGYDKTIGRVNPSAIVSNYAYINAQYRYTGIKADNQLHTYAVSGAYPIRLRRRRLFGTLGFYVLNDQNIGNGKLQKTETEFTFASGYTLSKYSYIATGLNLGYHFQSIDINQYTTGSQYYHGEGFINPRMDVNFDQNDQASYMNLSFGANYTIVDKQYEVKKQFGFSVIHFNQPNMNWSGYNYQFNPIYRFHGLYRVIDKKDWNLSPTYLLSYQNKEMIYTFGTKAKYNLKNFDFTRRKKRAWLEMDLNYRVNREVFLRAGVQFDDLFFGIGHGQPLDQSRNIVSGVTEVHFGYRKFIRKLYYKKKRKKKKKTYTNTIKKTTSYNAEKFDHDKKLPESDVKTESNQVSSVDVEETLNEVTNTEEHVVEEKIPFRKDIQFKIGTAALSQKEVQELKASIDELIDVIVRIEIIGHTDNTGSEPFNYQLGLKRANSVRNQLIDSGIDGSLIEVISKGESSPKFDNNTFEGRIRNRRAELIIYIR</sequence>
<feature type="signal peptide" evidence="5">
    <location>
        <begin position="1"/>
        <end position="20"/>
    </location>
</feature>
<evidence type="ECO:0000256" key="2">
    <source>
        <dbReference type="ARBA" id="ARBA00023136"/>
    </source>
</evidence>
<dbReference type="Gene3D" id="3.30.1330.60">
    <property type="entry name" value="OmpA-like domain"/>
    <property type="match status" value="1"/>
</dbReference>
<dbReference type="CDD" id="cd07185">
    <property type="entry name" value="OmpA_C-like"/>
    <property type="match status" value="1"/>
</dbReference>
<evidence type="ECO:0000313" key="8">
    <source>
        <dbReference type="Proteomes" id="UP001185092"/>
    </source>
</evidence>
<dbReference type="RefSeq" id="WP_309941438.1">
    <property type="nucleotide sequence ID" value="NZ_AP025305.1"/>
</dbReference>
<evidence type="ECO:0000256" key="3">
    <source>
        <dbReference type="ARBA" id="ARBA00023237"/>
    </source>
</evidence>
<dbReference type="Pfam" id="PF11751">
    <property type="entry name" value="PorP_SprF"/>
    <property type="match status" value="1"/>
</dbReference>
<dbReference type="SUPFAM" id="SSF103088">
    <property type="entry name" value="OmpA-like"/>
    <property type="match status" value="1"/>
</dbReference>
<keyword evidence="8" id="KW-1185">Reference proteome</keyword>
<organism evidence="7 8">
    <name type="scientific">Aureibacter tunicatorum</name>
    <dbReference type="NCBI Taxonomy" id="866807"/>
    <lineage>
        <taxon>Bacteria</taxon>
        <taxon>Pseudomonadati</taxon>
        <taxon>Bacteroidota</taxon>
        <taxon>Cytophagia</taxon>
        <taxon>Cytophagales</taxon>
        <taxon>Persicobacteraceae</taxon>
        <taxon>Aureibacter</taxon>
    </lineage>
</organism>
<feature type="chain" id="PRO_5042070727" evidence="5">
    <location>
        <begin position="21"/>
        <end position="506"/>
    </location>
</feature>
<dbReference type="InterPro" id="IPR006664">
    <property type="entry name" value="OMP_bac"/>
</dbReference>
<dbReference type="Pfam" id="PF00691">
    <property type="entry name" value="OmpA"/>
    <property type="match status" value="1"/>
</dbReference>
<dbReference type="InterPro" id="IPR019861">
    <property type="entry name" value="PorP/SprF_Bacteroidetes"/>
</dbReference>
<keyword evidence="2 4" id="KW-0472">Membrane</keyword>
<keyword evidence="3" id="KW-0998">Cell outer membrane</keyword>
<gene>
    <name evidence="7" type="ORF">HNQ88_004081</name>
</gene>
<comment type="caution">
    <text evidence="7">The sequence shown here is derived from an EMBL/GenBank/DDBJ whole genome shotgun (WGS) entry which is preliminary data.</text>
</comment>
<dbReference type="PANTHER" id="PTHR30329">
    <property type="entry name" value="STATOR ELEMENT OF FLAGELLAR MOTOR COMPLEX"/>
    <property type="match status" value="1"/>
</dbReference>
<dbReference type="AlphaFoldDB" id="A0AAE3XS70"/>
<evidence type="ECO:0000256" key="1">
    <source>
        <dbReference type="ARBA" id="ARBA00004442"/>
    </source>
</evidence>
<dbReference type="GO" id="GO:0009279">
    <property type="term" value="C:cell outer membrane"/>
    <property type="evidence" value="ECO:0007669"/>
    <property type="project" value="UniProtKB-SubCell"/>
</dbReference>
<dbReference type="NCBIfam" id="TIGR03519">
    <property type="entry name" value="T9SS_PorP_fam"/>
    <property type="match status" value="1"/>
</dbReference>
<evidence type="ECO:0000259" key="6">
    <source>
        <dbReference type="PROSITE" id="PS51123"/>
    </source>
</evidence>
<evidence type="ECO:0000256" key="4">
    <source>
        <dbReference type="PROSITE-ProRule" id="PRU00473"/>
    </source>
</evidence>
<keyword evidence="5" id="KW-0732">Signal</keyword>